<dbReference type="RefSeq" id="WP_061836877.1">
    <property type="nucleotide sequence ID" value="NZ_LUKE01000008.1"/>
</dbReference>
<gene>
    <name evidence="1" type="ORF">AZI86_18900</name>
</gene>
<name>A0A150WDN4_BDEBC</name>
<accession>A0A150WDN4</accession>
<comment type="caution">
    <text evidence="1">The sequence shown here is derived from an EMBL/GenBank/DDBJ whole genome shotgun (WGS) entry which is preliminary data.</text>
</comment>
<dbReference type="Proteomes" id="UP000075320">
    <property type="component" value="Unassembled WGS sequence"/>
</dbReference>
<dbReference type="SUPFAM" id="SSF56219">
    <property type="entry name" value="DNase I-like"/>
    <property type="match status" value="1"/>
</dbReference>
<proteinExistence type="predicted"/>
<dbReference type="OrthoDB" id="5288751at2"/>
<evidence type="ECO:0000313" key="2">
    <source>
        <dbReference type="Proteomes" id="UP000075320"/>
    </source>
</evidence>
<organism evidence="1 2">
    <name type="scientific">Bdellovibrio bacteriovorus</name>
    <dbReference type="NCBI Taxonomy" id="959"/>
    <lineage>
        <taxon>Bacteria</taxon>
        <taxon>Pseudomonadati</taxon>
        <taxon>Bdellovibrionota</taxon>
        <taxon>Bdellovibrionia</taxon>
        <taxon>Bdellovibrionales</taxon>
        <taxon>Pseudobdellovibrionaceae</taxon>
        <taxon>Bdellovibrio</taxon>
    </lineage>
</organism>
<evidence type="ECO:0008006" key="3">
    <source>
        <dbReference type="Google" id="ProtNLM"/>
    </source>
</evidence>
<reference evidence="1 2" key="1">
    <citation type="submission" date="2016-03" db="EMBL/GenBank/DDBJ databases">
        <authorList>
            <person name="Ploux O."/>
        </authorList>
    </citation>
    <scope>NUCLEOTIDE SEQUENCE [LARGE SCALE GENOMIC DNA]</scope>
    <source>
        <strain evidence="1 2">R0</strain>
    </source>
</reference>
<dbReference type="Gene3D" id="3.60.10.10">
    <property type="entry name" value="Endonuclease/exonuclease/phosphatase"/>
    <property type="match status" value="1"/>
</dbReference>
<sequence>MTWTKTTNLKFCLLNAENLFLMFEGTPQKEAVNLSESQWQRLSVSVYENKPLKKCHEIAKALKEINADIIMLCEVGGFESLNNFNHLFMDDAYSPCLIEGNSERNIDVGFLIRKNMDFYFDLQSNKNRPINYLYPHERQSLLNGYPIKGGKVTSSHKFSRDVAELRLFTTDREKPFLTILLAHLKSRLDPDRIDPNGFERRQAELRTLIEIYQELEAVHPDLPIMVAGDFNGQAGVHHTDEEFRDLYSLTQLSDVLEVSQLPPEARATFYQVRNGGKADGRQIDFAFLNPNLQKLVKAGATKVYRYKDEMGMERDVPRNMEAKLHLPSDHYPLVFEIENLKVP</sequence>
<dbReference type="InterPro" id="IPR036691">
    <property type="entry name" value="Endo/exonu/phosph_ase_sf"/>
</dbReference>
<keyword evidence="2" id="KW-1185">Reference proteome</keyword>
<protein>
    <recommendedName>
        <fullName evidence="3">Endonuclease/exonuclease/phosphatase domain-containing protein</fullName>
    </recommendedName>
</protein>
<dbReference type="AlphaFoldDB" id="A0A150WDN4"/>
<evidence type="ECO:0000313" key="1">
    <source>
        <dbReference type="EMBL" id="KYG60982.1"/>
    </source>
</evidence>
<dbReference type="EMBL" id="LUKE01000008">
    <property type="protein sequence ID" value="KYG60982.1"/>
    <property type="molecule type" value="Genomic_DNA"/>
</dbReference>